<evidence type="ECO:0000313" key="2">
    <source>
        <dbReference type="EMBL" id="GFH57415.1"/>
    </source>
</evidence>
<comment type="caution">
    <text evidence="2">The sequence shown here is derived from an EMBL/GenBank/DDBJ whole genome shotgun (WGS) entry which is preliminary data.</text>
</comment>
<evidence type="ECO:0000313" key="3">
    <source>
        <dbReference type="Proteomes" id="UP001054902"/>
    </source>
</evidence>
<dbReference type="Proteomes" id="UP001054902">
    <property type="component" value="Unassembled WGS sequence"/>
</dbReference>
<evidence type="ECO:0000256" key="1">
    <source>
        <dbReference type="SAM" id="MobiDB-lite"/>
    </source>
</evidence>
<organism evidence="2 3">
    <name type="scientific">Chaetoceros tenuissimus</name>
    <dbReference type="NCBI Taxonomy" id="426638"/>
    <lineage>
        <taxon>Eukaryota</taxon>
        <taxon>Sar</taxon>
        <taxon>Stramenopiles</taxon>
        <taxon>Ochrophyta</taxon>
        <taxon>Bacillariophyta</taxon>
        <taxon>Coscinodiscophyceae</taxon>
        <taxon>Chaetocerotophycidae</taxon>
        <taxon>Chaetocerotales</taxon>
        <taxon>Chaetocerotaceae</taxon>
        <taxon>Chaetoceros</taxon>
    </lineage>
</organism>
<gene>
    <name evidence="2" type="ORF">CTEN210_13891</name>
</gene>
<accession>A0AAD3D6I9</accession>
<protein>
    <submittedName>
        <fullName evidence="2">Uncharacterized protein</fullName>
    </submittedName>
</protein>
<dbReference type="AlphaFoldDB" id="A0AAD3D6I9"/>
<feature type="compositionally biased region" description="Low complexity" evidence="1">
    <location>
        <begin position="196"/>
        <end position="205"/>
    </location>
</feature>
<sequence>MNGTASAWTKLHKPLLLVKQVECIRGLNPTLQEDLYVKQLMLDHGFDKVRGGSYLGVELTTLEKTSLSKEIWFADRCCCKCGRRSHVTENCTAIVDIHGNEIVTTIQKTTDDSCETSKDIWDEYNTVARAMLESDQVDKRIKDCINATQNVIEISQSKATKFKLETDQHFRKPSIVTPTATNSTSIGDTDTRSSDNDSSSDISSVRTIDASNDNVRGIFRRIGDTKVNSPCARCGRISHHRSNCYERFDIHGFDISDCF</sequence>
<proteinExistence type="predicted"/>
<reference evidence="2 3" key="1">
    <citation type="journal article" date="2021" name="Sci. Rep.">
        <title>The genome of the diatom Chaetoceros tenuissimus carries an ancient integrated fragment of an extant virus.</title>
        <authorList>
            <person name="Hongo Y."/>
            <person name="Kimura K."/>
            <person name="Takaki Y."/>
            <person name="Yoshida Y."/>
            <person name="Baba S."/>
            <person name="Kobayashi G."/>
            <person name="Nagasaki K."/>
            <person name="Hano T."/>
            <person name="Tomaru Y."/>
        </authorList>
    </citation>
    <scope>NUCLEOTIDE SEQUENCE [LARGE SCALE GENOMIC DNA]</scope>
    <source>
        <strain evidence="2 3">NIES-3715</strain>
    </source>
</reference>
<name>A0AAD3D6I9_9STRA</name>
<dbReference type="EMBL" id="BLLK01000058">
    <property type="protein sequence ID" value="GFH57415.1"/>
    <property type="molecule type" value="Genomic_DNA"/>
</dbReference>
<feature type="region of interest" description="Disordered" evidence="1">
    <location>
        <begin position="175"/>
        <end position="205"/>
    </location>
</feature>
<feature type="compositionally biased region" description="Polar residues" evidence="1">
    <location>
        <begin position="176"/>
        <end position="187"/>
    </location>
</feature>
<keyword evidence="3" id="KW-1185">Reference proteome</keyword>